<evidence type="ECO:0000313" key="2">
    <source>
        <dbReference type="EMBL" id="MPN28926.1"/>
    </source>
</evidence>
<dbReference type="PIRSF" id="PIRSF031644">
    <property type="entry name" value="UCP031644"/>
    <property type="match status" value="1"/>
</dbReference>
<reference evidence="2" key="1">
    <citation type="submission" date="2019-08" db="EMBL/GenBank/DDBJ databases">
        <authorList>
            <person name="Kucharzyk K."/>
            <person name="Murdoch R.W."/>
            <person name="Higgins S."/>
            <person name="Loffler F."/>
        </authorList>
    </citation>
    <scope>NUCLEOTIDE SEQUENCE</scope>
</reference>
<gene>
    <name evidence="2" type="ORF">SDC9_176372</name>
</gene>
<comment type="caution">
    <text evidence="2">The sequence shown here is derived from an EMBL/GenBank/DDBJ whole genome shotgun (WGS) entry which is preliminary data.</text>
</comment>
<dbReference type="SUPFAM" id="SSF55136">
    <property type="entry name" value="Probable bacterial effector-binding domain"/>
    <property type="match status" value="1"/>
</dbReference>
<evidence type="ECO:0000259" key="1">
    <source>
        <dbReference type="Pfam" id="PF06445"/>
    </source>
</evidence>
<dbReference type="EMBL" id="VSSQ01079389">
    <property type="protein sequence ID" value="MPN28926.1"/>
    <property type="molecule type" value="Genomic_DNA"/>
</dbReference>
<organism evidence="2">
    <name type="scientific">bioreactor metagenome</name>
    <dbReference type="NCBI Taxonomy" id="1076179"/>
    <lineage>
        <taxon>unclassified sequences</taxon>
        <taxon>metagenomes</taxon>
        <taxon>ecological metagenomes</taxon>
    </lineage>
</organism>
<accession>A0A645GRT6</accession>
<dbReference type="AlphaFoldDB" id="A0A645GRT6"/>
<feature type="domain" description="GyrI-like small molecule binding" evidence="1">
    <location>
        <begin position="20"/>
        <end position="207"/>
    </location>
</feature>
<protein>
    <recommendedName>
        <fullName evidence="1">GyrI-like small molecule binding domain-containing protein</fullName>
    </recommendedName>
</protein>
<dbReference type="InterPro" id="IPR008319">
    <property type="entry name" value="GyrI-like_CCH_Lin2189-like"/>
</dbReference>
<dbReference type="Pfam" id="PF06445">
    <property type="entry name" value="GyrI-like"/>
    <property type="match status" value="1"/>
</dbReference>
<name>A0A645GRT6_9ZZZZ</name>
<sequence length="210" mass="24583">MPKIDLKKENKELYNPSAKEVSIIDVPEMNYLMIDGEGDPNTSQEYQEAIETLFSASFKAKFVSAKEASKDYVVMPLEGLWWVENMENFNIRDKSNWKWTAMIRQPDFVTKKMIEKALEEVEKKKNLPALSKIRFESLREGLSAQIMHLGPYSEEEPTVKKLHDFIEVNGYEFDGNMPGEKHHEIYISDVRKTKPEKLKTIIRQPIKRRK</sequence>
<dbReference type="Gene3D" id="3.20.80.10">
    <property type="entry name" value="Regulatory factor, effector binding domain"/>
    <property type="match status" value="1"/>
</dbReference>
<dbReference type="InterPro" id="IPR029442">
    <property type="entry name" value="GyrI-like"/>
</dbReference>
<proteinExistence type="predicted"/>
<dbReference type="InterPro" id="IPR011256">
    <property type="entry name" value="Reg_factor_effector_dom_sf"/>
</dbReference>